<keyword evidence="10" id="KW-0067">ATP-binding</keyword>
<protein>
    <submittedName>
        <fullName evidence="15">Multifunctional CCA addition/repair protein</fullName>
        <ecNumber evidence="15">2.7.7.72</ecNumber>
        <ecNumber evidence="15">3.1.3.-</ecNumber>
        <ecNumber evidence="15">3.1.4.-</ecNumber>
    </submittedName>
</protein>
<dbReference type="GO" id="GO:0004810">
    <property type="term" value="F:CCA tRNA nucleotidyltransferase activity"/>
    <property type="evidence" value="ECO:0007669"/>
    <property type="project" value="UniProtKB-EC"/>
</dbReference>
<dbReference type="Proteomes" id="UP001253545">
    <property type="component" value="Unassembled WGS sequence"/>
</dbReference>
<evidence type="ECO:0000256" key="4">
    <source>
        <dbReference type="ARBA" id="ARBA00022694"/>
    </source>
</evidence>
<comment type="caution">
    <text evidence="15">The sequence shown here is derived from an EMBL/GenBank/DDBJ whole genome shotgun (WGS) entry which is preliminary data.</text>
</comment>
<evidence type="ECO:0000256" key="5">
    <source>
        <dbReference type="ARBA" id="ARBA00022695"/>
    </source>
</evidence>
<dbReference type="SUPFAM" id="SSF81891">
    <property type="entry name" value="Poly A polymerase C-terminal region-like"/>
    <property type="match status" value="1"/>
</dbReference>
<dbReference type="PANTHER" id="PTHR47545:SF1">
    <property type="entry name" value="MULTIFUNCTIONAL CCA PROTEIN"/>
    <property type="match status" value="1"/>
</dbReference>
<keyword evidence="16" id="KW-1185">Reference proteome</keyword>
<dbReference type="NCBIfam" id="NF008137">
    <property type="entry name" value="PRK10885.1"/>
    <property type="match status" value="1"/>
</dbReference>
<name>A0ABU2ZSW5_9ALTE</name>
<dbReference type="RefSeq" id="WP_311369244.1">
    <property type="nucleotide sequence ID" value="NZ_JAVRHX010000003.1"/>
</dbReference>
<organism evidence="15 16">
    <name type="scientific">Glaciecola petra</name>
    <dbReference type="NCBI Taxonomy" id="3075602"/>
    <lineage>
        <taxon>Bacteria</taxon>
        <taxon>Pseudomonadati</taxon>
        <taxon>Pseudomonadota</taxon>
        <taxon>Gammaproteobacteria</taxon>
        <taxon>Alteromonadales</taxon>
        <taxon>Alteromonadaceae</taxon>
        <taxon>Glaciecola</taxon>
    </lineage>
</organism>
<evidence type="ECO:0000313" key="15">
    <source>
        <dbReference type="EMBL" id="MDT0595728.1"/>
    </source>
</evidence>
<feature type="domain" description="HD" evidence="14">
    <location>
        <begin position="231"/>
        <end position="332"/>
    </location>
</feature>
<keyword evidence="5 15" id="KW-0548">Nucleotidyltransferase</keyword>
<keyword evidence="4" id="KW-0819">tRNA processing</keyword>
<evidence type="ECO:0000259" key="14">
    <source>
        <dbReference type="PROSITE" id="PS51831"/>
    </source>
</evidence>
<keyword evidence="6" id="KW-0479">Metal-binding</keyword>
<keyword evidence="2" id="KW-0533">Nickel</keyword>
<dbReference type="EC" id="3.1.4.-" evidence="15"/>
<proteinExistence type="inferred from homology"/>
<evidence type="ECO:0000256" key="6">
    <source>
        <dbReference type="ARBA" id="ARBA00022723"/>
    </source>
</evidence>
<dbReference type="PANTHER" id="PTHR47545">
    <property type="entry name" value="MULTIFUNCTIONAL CCA PROTEIN"/>
    <property type="match status" value="1"/>
</dbReference>
<sequence length="419" mass="47508">MTQAIKTYLVGGAVRDELLGIASQDKDYVVVGASAKHMLDQGYLAVGKDFPVFLHPKSKHEYALARIERKIDKGYTGFSVEAGAQVSLEDDLARRDLTINAIAKDENGSLIDPFNGQNDLNNKILRHVTDAFSEDPVRVLRIARFRARYGKNWQIHPDTHELIKQIKAKGELEYLVPERIWKETEKALNEQQAHVFFETLEELDVLDVLFPELAVMRNIPQPPEHHPEGDVFVHTLLVLKRACDLGFSAATRFAALCHDFGKPISHAKQGNLHNHEEAGVPIVEAFCERLRIPNKLKDLGMLTSKNHLLSHRIFELQAKTLYRMIIEDFSAVKQPERFLQFLQACQCDAQGRGETLVNRPYPQRDFGEYLLAELQKFDAKSAVQEAIEKGKNGPLIGDWVRQRTIACIKVAKASYIRPE</sequence>
<dbReference type="Pfam" id="PF12627">
    <property type="entry name" value="PolyA_pol_RNAbd"/>
    <property type="match status" value="1"/>
</dbReference>
<evidence type="ECO:0000256" key="11">
    <source>
        <dbReference type="ARBA" id="ARBA00022842"/>
    </source>
</evidence>
<keyword evidence="3 13" id="KW-0808">Transferase</keyword>
<evidence type="ECO:0000256" key="2">
    <source>
        <dbReference type="ARBA" id="ARBA00022596"/>
    </source>
</evidence>
<keyword evidence="9 15" id="KW-0378">Hydrolase</keyword>
<dbReference type="EMBL" id="JAVRHX010000003">
    <property type="protein sequence ID" value="MDT0595728.1"/>
    <property type="molecule type" value="Genomic_DNA"/>
</dbReference>
<reference evidence="15 16" key="1">
    <citation type="submission" date="2023-09" db="EMBL/GenBank/DDBJ databases">
        <authorList>
            <person name="Rey-Velasco X."/>
        </authorList>
    </citation>
    <scope>NUCLEOTIDE SEQUENCE [LARGE SCALE GENOMIC DNA]</scope>
    <source>
        <strain evidence="15 16">P117</strain>
    </source>
</reference>
<comment type="similarity">
    <text evidence="13">Belongs to the tRNA nucleotidyltransferase/poly(A) polymerase family.</text>
</comment>
<keyword evidence="12 13" id="KW-0694">RNA-binding</keyword>
<comment type="cofactor">
    <cofactor evidence="1">
        <name>Mg(2+)</name>
        <dbReference type="ChEBI" id="CHEBI:18420"/>
    </cofactor>
</comment>
<dbReference type="PIRSF" id="PIRSF000813">
    <property type="entry name" value="CCA_bact"/>
    <property type="match status" value="1"/>
</dbReference>
<dbReference type="InterPro" id="IPR012006">
    <property type="entry name" value="CCA_bact"/>
</dbReference>
<keyword evidence="7" id="KW-0547">Nucleotide-binding</keyword>
<evidence type="ECO:0000256" key="3">
    <source>
        <dbReference type="ARBA" id="ARBA00022679"/>
    </source>
</evidence>
<dbReference type="Gene3D" id="3.30.460.10">
    <property type="entry name" value="Beta Polymerase, domain 2"/>
    <property type="match status" value="1"/>
</dbReference>
<evidence type="ECO:0000256" key="7">
    <source>
        <dbReference type="ARBA" id="ARBA00022741"/>
    </source>
</evidence>
<gene>
    <name evidence="15" type="ORF">RM552_12790</name>
</gene>
<dbReference type="InterPro" id="IPR003607">
    <property type="entry name" value="HD/PDEase_dom"/>
</dbReference>
<evidence type="ECO:0000256" key="8">
    <source>
        <dbReference type="ARBA" id="ARBA00022800"/>
    </source>
</evidence>
<dbReference type="CDD" id="cd00077">
    <property type="entry name" value="HDc"/>
    <property type="match status" value="1"/>
</dbReference>
<keyword evidence="8" id="KW-0692">RNA repair</keyword>
<dbReference type="PROSITE" id="PS51831">
    <property type="entry name" value="HD"/>
    <property type="match status" value="1"/>
</dbReference>
<dbReference type="Pfam" id="PF01966">
    <property type="entry name" value="HD"/>
    <property type="match status" value="1"/>
</dbReference>
<evidence type="ECO:0000256" key="12">
    <source>
        <dbReference type="ARBA" id="ARBA00022884"/>
    </source>
</evidence>
<dbReference type="Pfam" id="PF01743">
    <property type="entry name" value="PolyA_pol"/>
    <property type="match status" value="1"/>
</dbReference>
<dbReference type="Gene3D" id="1.10.3090.10">
    <property type="entry name" value="cca-adding enzyme, domain 2"/>
    <property type="match status" value="1"/>
</dbReference>
<dbReference type="GO" id="GO:0016787">
    <property type="term" value="F:hydrolase activity"/>
    <property type="evidence" value="ECO:0007669"/>
    <property type="project" value="UniProtKB-KW"/>
</dbReference>
<evidence type="ECO:0000256" key="9">
    <source>
        <dbReference type="ARBA" id="ARBA00022801"/>
    </source>
</evidence>
<dbReference type="InterPro" id="IPR002646">
    <property type="entry name" value="PolA_pol_head_dom"/>
</dbReference>
<dbReference type="EC" id="2.7.7.72" evidence="15"/>
<evidence type="ECO:0000256" key="10">
    <source>
        <dbReference type="ARBA" id="ARBA00022840"/>
    </source>
</evidence>
<evidence type="ECO:0000313" key="16">
    <source>
        <dbReference type="Proteomes" id="UP001253545"/>
    </source>
</evidence>
<dbReference type="InterPro" id="IPR050124">
    <property type="entry name" value="tRNA_CCA-adding_enzyme"/>
</dbReference>
<dbReference type="InterPro" id="IPR043519">
    <property type="entry name" value="NT_sf"/>
</dbReference>
<keyword evidence="11" id="KW-0460">Magnesium</keyword>
<evidence type="ECO:0000256" key="13">
    <source>
        <dbReference type="RuleBase" id="RU003953"/>
    </source>
</evidence>
<dbReference type="InterPro" id="IPR006674">
    <property type="entry name" value="HD_domain"/>
</dbReference>
<dbReference type="InterPro" id="IPR032828">
    <property type="entry name" value="PolyA_RNA-bd"/>
</dbReference>
<evidence type="ECO:0000256" key="1">
    <source>
        <dbReference type="ARBA" id="ARBA00001946"/>
    </source>
</evidence>
<dbReference type="EC" id="3.1.3.-" evidence="15"/>
<accession>A0ABU2ZSW5</accession>
<dbReference type="SUPFAM" id="SSF81301">
    <property type="entry name" value="Nucleotidyltransferase"/>
    <property type="match status" value="1"/>
</dbReference>